<dbReference type="Gene3D" id="2.40.30.30">
    <property type="entry name" value="Riboflavin kinase-like"/>
    <property type="match status" value="1"/>
</dbReference>
<evidence type="ECO:0000256" key="9">
    <source>
        <dbReference type="ARBA" id="ARBA00022777"/>
    </source>
</evidence>
<dbReference type="Pfam" id="PF06574">
    <property type="entry name" value="FAD_syn"/>
    <property type="match status" value="1"/>
</dbReference>
<dbReference type="EC" id="2.7.7.2" evidence="15"/>
<dbReference type="CDD" id="cd02064">
    <property type="entry name" value="FAD_synthetase_N"/>
    <property type="match status" value="1"/>
</dbReference>
<keyword evidence="7 15" id="KW-0548">Nucleotidyltransferase</keyword>
<accession>A0ABY0IL08</accession>
<gene>
    <name evidence="17" type="ORF">DAY19_05265</name>
</gene>
<keyword evidence="4 15" id="KW-0285">Flavoprotein</keyword>
<dbReference type="InterPro" id="IPR015864">
    <property type="entry name" value="FAD_synthase"/>
</dbReference>
<keyword evidence="8 15" id="KW-0547">Nucleotide-binding</keyword>
<dbReference type="RefSeq" id="WP_114706128.1">
    <property type="nucleotide sequence ID" value="NZ_QDKL01000001.1"/>
</dbReference>
<evidence type="ECO:0000256" key="12">
    <source>
        <dbReference type="ARBA" id="ARBA00023268"/>
    </source>
</evidence>
<evidence type="ECO:0000313" key="17">
    <source>
        <dbReference type="EMBL" id="RZF23180.1"/>
    </source>
</evidence>
<sequence>MKVIKSLNELNELDYAVTIGNFDGVHCGHQKVIRNIKDECENSNLKLVVVTFTPHPIQILNPKEHYLINSYSERRELLSELGIDYLFEIEFNRDISLMPPKDFLDEFIFNAKAPAKFYLGHDFAFGAQKKGNHSFVKKYCEDINTEVIVLCSFDVEGGKVSSTIVREALADGDVESVRKYLKRDYFIRGRVIKGAGRGRQIGIPTANLDLDRYRRYPKNGVYITKTKFGESTWYSVTNIGHNPTFTDGMGVFVETHILDFDNDIYGNEIEVSFIKRLRDEKKFDSVNDLIEQINLDVDKTREYFND</sequence>
<evidence type="ECO:0000313" key="18">
    <source>
        <dbReference type="Proteomes" id="UP000443582"/>
    </source>
</evidence>
<dbReference type="EMBL" id="QDKL01000001">
    <property type="protein sequence ID" value="RZF23180.1"/>
    <property type="molecule type" value="Genomic_DNA"/>
</dbReference>
<comment type="pathway">
    <text evidence="2 15">Cofactor biosynthesis; FAD biosynthesis; FAD from FMN: step 1/1.</text>
</comment>
<keyword evidence="5 15" id="KW-0288">FMN</keyword>
<dbReference type="SUPFAM" id="SSF82114">
    <property type="entry name" value="Riboflavin kinase-like"/>
    <property type="match status" value="1"/>
</dbReference>
<dbReference type="PANTHER" id="PTHR22749">
    <property type="entry name" value="RIBOFLAVIN KINASE/FMN ADENYLYLTRANSFERASE"/>
    <property type="match status" value="1"/>
</dbReference>
<dbReference type="InterPro" id="IPR002606">
    <property type="entry name" value="Riboflavin_kinase_bac"/>
</dbReference>
<evidence type="ECO:0000256" key="2">
    <source>
        <dbReference type="ARBA" id="ARBA00004726"/>
    </source>
</evidence>
<evidence type="ECO:0000256" key="1">
    <source>
        <dbReference type="ARBA" id="ARBA00002121"/>
    </source>
</evidence>
<evidence type="ECO:0000256" key="7">
    <source>
        <dbReference type="ARBA" id="ARBA00022695"/>
    </source>
</evidence>
<dbReference type="NCBIfam" id="TIGR00083">
    <property type="entry name" value="ribF"/>
    <property type="match status" value="1"/>
</dbReference>
<comment type="similarity">
    <text evidence="15">Belongs to the ribF family.</text>
</comment>
<dbReference type="InterPro" id="IPR015865">
    <property type="entry name" value="Riboflavin_kinase_bac/euk"/>
</dbReference>
<name>A0ABY0IL08_9BACT</name>
<dbReference type="NCBIfam" id="NF004162">
    <property type="entry name" value="PRK05627.1-5"/>
    <property type="match status" value="1"/>
</dbReference>
<evidence type="ECO:0000256" key="15">
    <source>
        <dbReference type="PIRNR" id="PIRNR004491"/>
    </source>
</evidence>
<comment type="catalytic activity">
    <reaction evidence="13 15">
        <text>riboflavin + ATP = FMN + ADP + H(+)</text>
        <dbReference type="Rhea" id="RHEA:14357"/>
        <dbReference type="ChEBI" id="CHEBI:15378"/>
        <dbReference type="ChEBI" id="CHEBI:30616"/>
        <dbReference type="ChEBI" id="CHEBI:57986"/>
        <dbReference type="ChEBI" id="CHEBI:58210"/>
        <dbReference type="ChEBI" id="CHEBI:456216"/>
        <dbReference type="EC" id="2.7.1.26"/>
    </reaction>
</comment>
<dbReference type="NCBIfam" id="TIGR00125">
    <property type="entry name" value="cyt_tran_rel"/>
    <property type="match status" value="1"/>
</dbReference>
<dbReference type="InterPro" id="IPR004821">
    <property type="entry name" value="Cyt_trans-like"/>
</dbReference>
<comment type="catalytic activity">
    <reaction evidence="14 15">
        <text>FMN + ATP + H(+) = FAD + diphosphate</text>
        <dbReference type="Rhea" id="RHEA:17237"/>
        <dbReference type="ChEBI" id="CHEBI:15378"/>
        <dbReference type="ChEBI" id="CHEBI:30616"/>
        <dbReference type="ChEBI" id="CHEBI:33019"/>
        <dbReference type="ChEBI" id="CHEBI:57692"/>
        <dbReference type="ChEBI" id="CHEBI:58210"/>
        <dbReference type="EC" id="2.7.7.2"/>
    </reaction>
</comment>
<evidence type="ECO:0000256" key="10">
    <source>
        <dbReference type="ARBA" id="ARBA00022827"/>
    </source>
</evidence>
<evidence type="ECO:0000256" key="8">
    <source>
        <dbReference type="ARBA" id="ARBA00022741"/>
    </source>
</evidence>
<keyword evidence="12" id="KW-0511">Multifunctional enzyme</keyword>
<feature type="domain" description="Riboflavin kinase" evidence="16">
    <location>
        <begin position="180"/>
        <end position="305"/>
    </location>
</feature>
<keyword evidence="11 15" id="KW-0067">ATP-binding</keyword>
<evidence type="ECO:0000256" key="11">
    <source>
        <dbReference type="ARBA" id="ARBA00022840"/>
    </source>
</evidence>
<dbReference type="Gene3D" id="3.40.50.620">
    <property type="entry name" value="HUPs"/>
    <property type="match status" value="1"/>
</dbReference>
<dbReference type="SMART" id="SM00904">
    <property type="entry name" value="Flavokinase"/>
    <property type="match status" value="1"/>
</dbReference>
<comment type="pathway">
    <text evidence="3 15">Cofactor biosynthesis; FMN biosynthesis; FMN from riboflavin (ATP route): step 1/1.</text>
</comment>
<dbReference type="Proteomes" id="UP000443582">
    <property type="component" value="Unassembled WGS sequence"/>
</dbReference>
<keyword evidence="9 15" id="KW-0418">Kinase</keyword>
<keyword evidence="18" id="KW-1185">Reference proteome</keyword>
<dbReference type="PIRSF" id="PIRSF004491">
    <property type="entry name" value="FAD_Synth"/>
    <property type="match status" value="1"/>
</dbReference>
<evidence type="ECO:0000256" key="3">
    <source>
        <dbReference type="ARBA" id="ARBA00005201"/>
    </source>
</evidence>
<dbReference type="InterPro" id="IPR014729">
    <property type="entry name" value="Rossmann-like_a/b/a_fold"/>
</dbReference>
<evidence type="ECO:0000259" key="16">
    <source>
        <dbReference type="SMART" id="SM00904"/>
    </source>
</evidence>
<dbReference type="InterPro" id="IPR023468">
    <property type="entry name" value="Riboflavin_kinase"/>
</dbReference>
<dbReference type="PANTHER" id="PTHR22749:SF6">
    <property type="entry name" value="RIBOFLAVIN KINASE"/>
    <property type="match status" value="1"/>
</dbReference>
<organism evidence="17 18">
    <name type="scientific">Halobacteriovorax vibrionivorans</name>
    <dbReference type="NCBI Taxonomy" id="2152716"/>
    <lineage>
        <taxon>Bacteria</taxon>
        <taxon>Pseudomonadati</taxon>
        <taxon>Bdellovibrionota</taxon>
        <taxon>Bacteriovoracia</taxon>
        <taxon>Bacteriovoracales</taxon>
        <taxon>Halobacteriovoraceae</taxon>
        <taxon>Halobacteriovorax</taxon>
    </lineage>
</organism>
<dbReference type="Pfam" id="PF01687">
    <property type="entry name" value="Flavokinase"/>
    <property type="match status" value="1"/>
</dbReference>
<dbReference type="SUPFAM" id="SSF52374">
    <property type="entry name" value="Nucleotidylyl transferase"/>
    <property type="match status" value="1"/>
</dbReference>
<evidence type="ECO:0000256" key="4">
    <source>
        <dbReference type="ARBA" id="ARBA00022630"/>
    </source>
</evidence>
<keyword evidence="10 15" id="KW-0274">FAD</keyword>
<evidence type="ECO:0000256" key="14">
    <source>
        <dbReference type="ARBA" id="ARBA00049494"/>
    </source>
</evidence>
<proteinExistence type="inferred from homology"/>
<keyword evidence="6 15" id="KW-0808">Transferase</keyword>
<reference evidence="18" key="1">
    <citation type="journal article" date="2019" name="Int. J. Syst. Evol. Microbiol.">
        <title>Halobacteriovorax valvorus sp. nov., a novel prokaryotic predator isolated from coastal seawater of China.</title>
        <authorList>
            <person name="Chen M.-X."/>
        </authorList>
    </citation>
    <scope>NUCLEOTIDE SEQUENCE [LARGE SCALE GENOMIC DNA]</scope>
    <source>
        <strain evidence="18">BL9</strain>
    </source>
</reference>
<dbReference type="InterPro" id="IPR023465">
    <property type="entry name" value="Riboflavin_kinase_dom_sf"/>
</dbReference>
<protein>
    <recommendedName>
        <fullName evidence="15">Riboflavin biosynthesis protein</fullName>
    </recommendedName>
    <domain>
        <recommendedName>
            <fullName evidence="15">Riboflavin kinase</fullName>
            <ecNumber evidence="15">2.7.1.26</ecNumber>
        </recommendedName>
        <alternativeName>
            <fullName evidence="15">Flavokinase</fullName>
        </alternativeName>
    </domain>
    <domain>
        <recommendedName>
            <fullName evidence="15">FMN adenylyltransferase</fullName>
            <ecNumber evidence="15">2.7.7.2</ecNumber>
        </recommendedName>
        <alternativeName>
            <fullName evidence="15">FAD pyrophosphorylase</fullName>
        </alternativeName>
        <alternativeName>
            <fullName evidence="15">FAD synthase</fullName>
        </alternativeName>
    </domain>
</protein>
<evidence type="ECO:0000256" key="5">
    <source>
        <dbReference type="ARBA" id="ARBA00022643"/>
    </source>
</evidence>
<comment type="function">
    <text evidence="1">Catalyzes the phosphorylation of riboflavin to FMN followed by the adenylation of FMN to FAD.</text>
</comment>
<dbReference type="GO" id="GO:0003919">
    <property type="term" value="F:FMN adenylyltransferase activity"/>
    <property type="evidence" value="ECO:0007669"/>
    <property type="project" value="UniProtKB-EC"/>
</dbReference>
<dbReference type="EC" id="2.7.1.26" evidence="15"/>
<evidence type="ECO:0000256" key="13">
    <source>
        <dbReference type="ARBA" id="ARBA00047880"/>
    </source>
</evidence>
<comment type="caution">
    <text evidence="17">The sequence shown here is derived from an EMBL/GenBank/DDBJ whole genome shotgun (WGS) entry which is preliminary data.</text>
</comment>
<dbReference type="GO" id="GO:0008531">
    <property type="term" value="F:riboflavin kinase activity"/>
    <property type="evidence" value="ECO:0007669"/>
    <property type="project" value="UniProtKB-EC"/>
</dbReference>
<evidence type="ECO:0000256" key="6">
    <source>
        <dbReference type="ARBA" id="ARBA00022679"/>
    </source>
</evidence>